<keyword evidence="2" id="KW-0004">4Fe-4S</keyword>
<dbReference type="PANTHER" id="PTHR11135">
    <property type="entry name" value="HISTONE ACETYLTRANSFERASE-RELATED"/>
    <property type="match status" value="1"/>
</dbReference>
<reference evidence="9" key="3">
    <citation type="journal article" date="2017" name="Plant Physiol. Biochem.">
        <title>Differential oxidative and antioxidative response of duckweed Lemna minor toward plant growth promoting/inhibiting bacteria.</title>
        <authorList>
            <person name="Ishizawa H."/>
            <person name="Kuroda M."/>
            <person name="Morikawa M."/>
            <person name="Ike M."/>
        </authorList>
    </citation>
    <scope>NUCLEOTIDE SEQUENCE [LARGE SCALE GENOMIC DNA]</scope>
    <source>
        <strain evidence="9">H3</strain>
    </source>
</reference>
<gene>
    <name evidence="8" type="ORF">DLM_3559</name>
</gene>
<evidence type="ECO:0000256" key="5">
    <source>
        <dbReference type="ARBA" id="ARBA00023004"/>
    </source>
</evidence>
<dbReference type="GO" id="GO:0051539">
    <property type="term" value="F:4 iron, 4 sulfur cluster binding"/>
    <property type="evidence" value="ECO:0007669"/>
    <property type="project" value="UniProtKB-KW"/>
</dbReference>
<evidence type="ECO:0000313" key="9">
    <source>
        <dbReference type="Proteomes" id="UP000198290"/>
    </source>
</evidence>
<dbReference type="PANTHER" id="PTHR11135:SF1">
    <property type="entry name" value="PROTEIN YHCC"/>
    <property type="match status" value="1"/>
</dbReference>
<dbReference type="Proteomes" id="UP000198290">
    <property type="component" value="Chromosome"/>
</dbReference>
<dbReference type="STRING" id="332411.VI06_15710"/>
<keyword evidence="9" id="KW-1185">Reference proteome</keyword>
<dbReference type="SFLD" id="SFLDG01091">
    <property type="entry name" value="uncharacterized_CHP01210-like"/>
    <property type="match status" value="1"/>
</dbReference>
<dbReference type="EMBL" id="AP018823">
    <property type="protein sequence ID" value="BBF87145.1"/>
    <property type="molecule type" value="Genomic_DNA"/>
</dbReference>
<evidence type="ECO:0000313" key="8">
    <source>
        <dbReference type="EMBL" id="BBF87145.1"/>
    </source>
</evidence>
<evidence type="ECO:0000256" key="4">
    <source>
        <dbReference type="ARBA" id="ARBA00022723"/>
    </source>
</evidence>
<dbReference type="SMART" id="SM00729">
    <property type="entry name" value="Elp3"/>
    <property type="match status" value="1"/>
</dbReference>
<evidence type="ECO:0000259" key="7">
    <source>
        <dbReference type="PROSITE" id="PS51918"/>
    </source>
</evidence>
<proteinExistence type="predicted"/>
<dbReference type="CDD" id="cd01335">
    <property type="entry name" value="Radical_SAM"/>
    <property type="match status" value="1"/>
</dbReference>
<dbReference type="GO" id="GO:0046872">
    <property type="term" value="F:metal ion binding"/>
    <property type="evidence" value="ECO:0007669"/>
    <property type="project" value="UniProtKB-KW"/>
</dbReference>
<dbReference type="NCBIfam" id="TIGR01212">
    <property type="entry name" value="TIGR01212 family radical SAM protein"/>
    <property type="match status" value="1"/>
</dbReference>
<dbReference type="InterPro" id="IPR039661">
    <property type="entry name" value="ELP3"/>
</dbReference>
<dbReference type="InterPro" id="IPR032432">
    <property type="entry name" value="Radical_SAM_C"/>
</dbReference>
<evidence type="ECO:0000256" key="1">
    <source>
        <dbReference type="ARBA" id="ARBA00001966"/>
    </source>
</evidence>
<dbReference type="AlphaFoldDB" id="A0A3G9GI37"/>
<protein>
    <submittedName>
        <fullName evidence="8">Predicted Fe-S oxidoreductase</fullName>
    </submittedName>
</protein>
<dbReference type="KEGG" id="amah:DLM_3559"/>
<name>A0A3G9GI37_9NEIS</name>
<sequence length="320" mass="34747">MGFSACTLPFSTMDLTAHLHTFGHYLKRRHGQAVHKLSLAGDFTCPNRDGTLGRGGCTFCNVKSFGRDAAELSISGQIAREKDKTDRARRYLAYFQAYTSTYAEVSRLRELYDEATTAADVVGLCVGTRPDCVPDSALELLASYQAAGKEVWLELGLQTAHDHTQRRILRGHTLADYRDAVRRAQQHGLKVCTHLIAGLPGEDAADVHATLDTVLEIGVQGLKLHPLMIVRGSRMAAQHQRGEVSAMALGDYAHLAASLIRHTPPEVVFHRISATAQAPTLIAPDWCGPRWTALQAIGQLLARDGGQGSALGRCWSAQAA</sequence>
<dbReference type="Pfam" id="PF04055">
    <property type="entry name" value="Radical_SAM"/>
    <property type="match status" value="1"/>
</dbReference>
<keyword evidence="3" id="KW-0949">S-adenosyl-L-methionine</keyword>
<reference evidence="8 9" key="2">
    <citation type="journal article" date="2017" name="Genome Announc.">
        <title>Draft genome sequence of Aquitalea magnusonii strain H3, a plant growth-promoting bacterium of duckweed Lemna minor.</title>
        <authorList>
            <person name="Ishizawa H."/>
            <person name="Kuroda M."/>
            <person name="Ike M."/>
        </authorList>
    </citation>
    <scope>NUCLEOTIDE SEQUENCE [LARGE SCALE GENOMIC DNA]</scope>
    <source>
        <strain evidence="8 9">H3</strain>
    </source>
</reference>
<dbReference type="InterPro" id="IPR006638">
    <property type="entry name" value="Elp3/MiaA/NifB-like_rSAM"/>
</dbReference>
<keyword evidence="5" id="KW-0408">Iron</keyword>
<comment type="cofactor">
    <cofactor evidence="1">
        <name>[4Fe-4S] cluster</name>
        <dbReference type="ChEBI" id="CHEBI:49883"/>
    </cofactor>
</comment>
<organism evidence="8 9">
    <name type="scientific">Aquitalea magnusonii</name>
    <dbReference type="NCBI Taxonomy" id="332411"/>
    <lineage>
        <taxon>Bacteria</taxon>
        <taxon>Pseudomonadati</taxon>
        <taxon>Pseudomonadota</taxon>
        <taxon>Betaproteobacteria</taxon>
        <taxon>Neisseriales</taxon>
        <taxon>Chromobacteriaceae</taxon>
        <taxon>Aquitalea</taxon>
    </lineage>
</organism>
<dbReference type="GO" id="GO:0003824">
    <property type="term" value="F:catalytic activity"/>
    <property type="evidence" value="ECO:0007669"/>
    <property type="project" value="InterPro"/>
</dbReference>
<dbReference type="PROSITE" id="PS51918">
    <property type="entry name" value="RADICAL_SAM"/>
    <property type="match status" value="1"/>
</dbReference>
<dbReference type="Gene3D" id="3.80.30.20">
    <property type="entry name" value="tm_1862 like domain"/>
    <property type="match status" value="1"/>
</dbReference>
<dbReference type="Pfam" id="PF16199">
    <property type="entry name" value="Radical_SAM_C"/>
    <property type="match status" value="1"/>
</dbReference>
<dbReference type="InterPro" id="IPR023404">
    <property type="entry name" value="rSAM_horseshoe"/>
</dbReference>
<dbReference type="InterPro" id="IPR007197">
    <property type="entry name" value="rSAM"/>
</dbReference>
<accession>A0A3G9GI37</accession>
<dbReference type="SFLD" id="SFLDG01086">
    <property type="entry name" value="elongater_protein-like"/>
    <property type="match status" value="1"/>
</dbReference>
<evidence type="ECO:0000256" key="3">
    <source>
        <dbReference type="ARBA" id="ARBA00022691"/>
    </source>
</evidence>
<dbReference type="SFLD" id="SFLDS00029">
    <property type="entry name" value="Radical_SAM"/>
    <property type="match status" value="1"/>
</dbReference>
<dbReference type="InterPro" id="IPR058240">
    <property type="entry name" value="rSAM_sf"/>
</dbReference>
<feature type="domain" description="Radical SAM core" evidence="7">
    <location>
        <begin position="29"/>
        <end position="266"/>
    </location>
</feature>
<reference evidence="9" key="1">
    <citation type="journal article" date="2017" name="Biotechnol. Biofuels">
        <title>Evaluation of environmental bacterial communities as a factor affecting the growth of duckweed Lemna minor.</title>
        <authorList>
            <person name="Ishizawa H."/>
            <person name="Kuroda M."/>
            <person name="Morikawa M."/>
            <person name="Ike M."/>
        </authorList>
    </citation>
    <scope>NUCLEOTIDE SEQUENCE [LARGE SCALE GENOMIC DNA]</scope>
    <source>
        <strain evidence="9">H3</strain>
    </source>
</reference>
<evidence type="ECO:0000256" key="2">
    <source>
        <dbReference type="ARBA" id="ARBA00022485"/>
    </source>
</evidence>
<evidence type="ECO:0000256" key="6">
    <source>
        <dbReference type="ARBA" id="ARBA00023014"/>
    </source>
</evidence>
<keyword evidence="4" id="KW-0479">Metal-binding</keyword>
<dbReference type="InterPro" id="IPR005911">
    <property type="entry name" value="YhcC-like"/>
</dbReference>
<dbReference type="SUPFAM" id="SSF102114">
    <property type="entry name" value="Radical SAM enzymes"/>
    <property type="match status" value="1"/>
</dbReference>
<keyword evidence="6" id="KW-0411">Iron-sulfur</keyword>